<sequence>MAVMPLQSKDHKTLMDIIDNLRSKGINRYVHLPQIVVCGDQSSGKSSVLQAISGMSFPTKDSLCTRFATELILRRTDEQSGERCNVSISPGADRSAEEKARLEKFHYSEIPQQHDIGALVDEAKEDMGVGGERGRTFCKDILRIEISGPTQPHLTIVDLPGLFRAGNKEQSAEDATIVQELVRSYMQNPRTIILAVVSAQSNFALQEVTQLAREIDVRGDRTLGLITKPDTLDLGSASERDYFDLAQNKDVKFRLGWHVMRNRDFKSRNASNEERDIAEAEFFSRGIWVGLPRSQKGAANLRTRLSEVLKDQIIAQLPEVLDEIQTGLDDCTSRLEKLGTPRRTMAEQRKYLLNASHQFSMLLTEAKDGFYRHKFFGSARDDEGLRKRLRAVVQNTLTDFSQEMRIRGQARHIVETLSPIPMPWTGRKQILRSEYLKEVKDLMRRTRGCELPGTYNPLIIGELFHEQCAPWRRWLEVFSDKIFKAVEFTVNSALSHILDKDTKVKLWGELINDELDQLNRQLRNKVDEILRPHEDGHPITYNHYLTETVQKIRSSRFRENVMRGLREANGNNFDSASIDECFESVVRTTEADMETLSCSDAVDWMEAYYKVALKEVVDDFSKLAIEACLISKLPELFTPEIVYDLSEDTVSRITAESLEKAEERRFLTEKKEILSSGMVELLRLSKHHQRTDCKFARGDNYLTPDES</sequence>
<organism evidence="1 2">
    <name type="scientific">Hypoxylon rubiginosum</name>
    <dbReference type="NCBI Taxonomy" id="110542"/>
    <lineage>
        <taxon>Eukaryota</taxon>
        <taxon>Fungi</taxon>
        <taxon>Dikarya</taxon>
        <taxon>Ascomycota</taxon>
        <taxon>Pezizomycotina</taxon>
        <taxon>Sordariomycetes</taxon>
        <taxon>Xylariomycetidae</taxon>
        <taxon>Xylariales</taxon>
        <taxon>Hypoxylaceae</taxon>
        <taxon>Hypoxylon</taxon>
    </lineage>
</organism>
<evidence type="ECO:0000313" key="1">
    <source>
        <dbReference type="EMBL" id="KAI6081332.1"/>
    </source>
</evidence>
<name>A0ACC0CLJ8_9PEZI</name>
<keyword evidence="2" id="KW-1185">Reference proteome</keyword>
<gene>
    <name evidence="1" type="ORF">F4821DRAFT_31511</name>
</gene>
<proteinExistence type="predicted"/>
<evidence type="ECO:0000313" key="2">
    <source>
        <dbReference type="Proteomes" id="UP001497680"/>
    </source>
</evidence>
<dbReference type="EMBL" id="MU394399">
    <property type="protein sequence ID" value="KAI6081332.1"/>
    <property type="molecule type" value="Genomic_DNA"/>
</dbReference>
<protein>
    <submittedName>
        <fullName evidence="1">P-loop containing nucleoside triphosphate hydrolase protein</fullName>
    </submittedName>
</protein>
<comment type="caution">
    <text evidence="1">The sequence shown here is derived from an EMBL/GenBank/DDBJ whole genome shotgun (WGS) entry which is preliminary data.</text>
</comment>
<dbReference type="Proteomes" id="UP001497680">
    <property type="component" value="Unassembled WGS sequence"/>
</dbReference>
<keyword evidence="1" id="KW-0378">Hydrolase</keyword>
<reference evidence="1 2" key="1">
    <citation type="journal article" date="2022" name="New Phytol.">
        <title>Ecological generalism drives hyperdiversity of secondary metabolite gene clusters in xylarialean endophytes.</title>
        <authorList>
            <person name="Franco M.E.E."/>
            <person name="Wisecaver J.H."/>
            <person name="Arnold A.E."/>
            <person name="Ju Y.M."/>
            <person name="Slot J.C."/>
            <person name="Ahrendt S."/>
            <person name="Moore L.P."/>
            <person name="Eastman K.E."/>
            <person name="Scott K."/>
            <person name="Konkel Z."/>
            <person name="Mondo S.J."/>
            <person name="Kuo A."/>
            <person name="Hayes R.D."/>
            <person name="Haridas S."/>
            <person name="Andreopoulos B."/>
            <person name="Riley R."/>
            <person name="LaButti K."/>
            <person name="Pangilinan J."/>
            <person name="Lipzen A."/>
            <person name="Amirebrahimi M."/>
            <person name="Yan J."/>
            <person name="Adam C."/>
            <person name="Keymanesh K."/>
            <person name="Ng V."/>
            <person name="Louie K."/>
            <person name="Northen T."/>
            <person name="Drula E."/>
            <person name="Henrissat B."/>
            <person name="Hsieh H.M."/>
            <person name="Youens-Clark K."/>
            <person name="Lutzoni F."/>
            <person name="Miadlikowska J."/>
            <person name="Eastwood D.C."/>
            <person name="Hamelin R.C."/>
            <person name="Grigoriev I.V."/>
            <person name="U'Ren J.M."/>
        </authorList>
    </citation>
    <scope>NUCLEOTIDE SEQUENCE [LARGE SCALE GENOMIC DNA]</scope>
    <source>
        <strain evidence="1 2">ER1909</strain>
    </source>
</reference>
<accession>A0ACC0CLJ8</accession>